<dbReference type="EMBL" id="MVBO01000065">
    <property type="protein sequence ID" value="OZJ03872.1"/>
    <property type="molecule type" value="Genomic_DNA"/>
</dbReference>
<keyword evidence="2" id="KW-0472">Membrane</keyword>
<dbReference type="OrthoDB" id="2384193at2759"/>
<feature type="non-terminal residue" evidence="3">
    <location>
        <position position="374"/>
    </location>
</feature>
<feature type="transmembrane region" description="Helical" evidence="2">
    <location>
        <begin position="9"/>
        <end position="28"/>
    </location>
</feature>
<name>A0A261XZV1_9FUNG</name>
<proteinExistence type="predicted"/>
<sequence>MTHLSDYSFLQRACELVYLFMFAIYRVWQVNRFKCLHPSRFRNGELKSIVTLMVLICIPCQLYYDITSTIIKYQEGFLAIPDPAQLTNPLADTIITKPEMLWTPEHQSLVVPTDYTLCVGFSLQTGTLFLLQSFWNYLANSVAKANFMGSWEFRLYIVWSVVSMAMFPILQWVFSRPEAQLQNPNWKEIVPELAYGIELFIIACLGIHSHFRFRRLIHQSKSHANAKQVTRRLNYFMEMNKILTFCLTLCAASFIILSGDGLTKEMYLNTHKFTADLLICNANLLAIVVWFMLIMIFHPREGYGGPGTDTLLHTMQKEDKGFSTNGYPAHNEQSIGVAVSNGPATDYIPYQSQQDTSSLSNTVYSPTTASFNNQ</sequence>
<dbReference type="Proteomes" id="UP000242875">
    <property type="component" value="Unassembled WGS sequence"/>
</dbReference>
<keyword evidence="2" id="KW-1133">Transmembrane helix</keyword>
<keyword evidence="4" id="KW-1185">Reference proteome</keyword>
<evidence type="ECO:0000313" key="4">
    <source>
        <dbReference type="Proteomes" id="UP000242875"/>
    </source>
</evidence>
<feature type="transmembrane region" description="Helical" evidence="2">
    <location>
        <begin position="275"/>
        <end position="297"/>
    </location>
</feature>
<organism evidence="3 4">
    <name type="scientific">Bifiguratus adelaidae</name>
    <dbReference type="NCBI Taxonomy" id="1938954"/>
    <lineage>
        <taxon>Eukaryota</taxon>
        <taxon>Fungi</taxon>
        <taxon>Fungi incertae sedis</taxon>
        <taxon>Mucoromycota</taxon>
        <taxon>Mucoromycotina</taxon>
        <taxon>Endogonomycetes</taxon>
        <taxon>Endogonales</taxon>
        <taxon>Endogonales incertae sedis</taxon>
        <taxon>Bifiguratus</taxon>
    </lineage>
</organism>
<feature type="transmembrane region" description="Helical" evidence="2">
    <location>
        <begin position="153"/>
        <end position="173"/>
    </location>
</feature>
<feature type="transmembrane region" description="Helical" evidence="2">
    <location>
        <begin position="242"/>
        <end position="263"/>
    </location>
</feature>
<evidence type="ECO:0000313" key="3">
    <source>
        <dbReference type="EMBL" id="OZJ03872.1"/>
    </source>
</evidence>
<keyword evidence="2" id="KW-0812">Transmembrane</keyword>
<feature type="transmembrane region" description="Helical" evidence="2">
    <location>
        <begin position="48"/>
        <end position="64"/>
    </location>
</feature>
<evidence type="ECO:0000256" key="1">
    <source>
        <dbReference type="SAM" id="MobiDB-lite"/>
    </source>
</evidence>
<accession>A0A261XZV1</accession>
<evidence type="ECO:0000256" key="2">
    <source>
        <dbReference type="SAM" id="Phobius"/>
    </source>
</evidence>
<dbReference type="AlphaFoldDB" id="A0A261XZV1"/>
<protein>
    <submittedName>
        <fullName evidence="3">Uncharacterized protein</fullName>
    </submittedName>
</protein>
<reference evidence="3 4" key="1">
    <citation type="journal article" date="2017" name="Mycologia">
        <title>Bifiguratus adelaidae, gen. et sp. nov., a new member of Mucoromycotina in endophytic and soil-dwelling habitats.</title>
        <authorList>
            <person name="Torres-Cruz T.J."/>
            <person name="Billingsley Tobias T.L."/>
            <person name="Almatruk M."/>
            <person name="Hesse C."/>
            <person name="Kuske C.R."/>
            <person name="Desiro A."/>
            <person name="Benucci G.M."/>
            <person name="Bonito G."/>
            <person name="Stajich J.E."/>
            <person name="Dunlap C."/>
            <person name="Arnold A.E."/>
            <person name="Porras-Alfaro A."/>
        </authorList>
    </citation>
    <scope>NUCLEOTIDE SEQUENCE [LARGE SCALE GENOMIC DNA]</scope>
    <source>
        <strain evidence="3 4">AZ0501</strain>
    </source>
</reference>
<comment type="caution">
    <text evidence="3">The sequence shown here is derived from an EMBL/GenBank/DDBJ whole genome shotgun (WGS) entry which is preliminary data.</text>
</comment>
<feature type="region of interest" description="Disordered" evidence="1">
    <location>
        <begin position="350"/>
        <end position="374"/>
    </location>
</feature>
<feature type="transmembrane region" description="Helical" evidence="2">
    <location>
        <begin position="193"/>
        <end position="211"/>
    </location>
</feature>
<gene>
    <name evidence="3" type="ORF">BZG36_03685</name>
</gene>